<dbReference type="EMBL" id="BBVC01000007">
    <property type="protein sequence ID" value="GAO97541.1"/>
    <property type="molecule type" value="Genomic_DNA"/>
</dbReference>
<dbReference type="Gene3D" id="1.20.1260.10">
    <property type="match status" value="1"/>
</dbReference>
<evidence type="ECO:0000259" key="1">
    <source>
        <dbReference type="Pfam" id="PF09537"/>
    </source>
</evidence>
<evidence type="ECO:0000313" key="3">
    <source>
        <dbReference type="Proteomes" id="UP000036771"/>
    </source>
</evidence>
<dbReference type="Proteomes" id="UP000036771">
    <property type="component" value="Unassembled WGS sequence"/>
</dbReference>
<dbReference type="AlphaFoldDB" id="A0A0K8MAL9"/>
<keyword evidence="3" id="KW-1185">Reference proteome</keyword>
<dbReference type="OrthoDB" id="7166292at2"/>
<accession>A0A0K8MAL9</accession>
<protein>
    <recommendedName>
        <fullName evidence="1">DUF2383 domain-containing protein</fullName>
    </recommendedName>
</protein>
<proteinExistence type="predicted"/>
<reference evidence="2 3" key="1">
    <citation type="submission" date="2015-03" db="EMBL/GenBank/DDBJ databases">
        <title>Caedibacter varicaedens, whole genome shotgun sequence.</title>
        <authorList>
            <person name="Suzuki H."/>
            <person name="Dapper A.L."/>
            <person name="Gibson A.K."/>
            <person name="Jackson C."/>
            <person name="Lee H."/>
            <person name="Pejaver V.R."/>
            <person name="Doak T."/>
            <person name="Lynch M."/>
        </authorList>
    </citation>
    <scope>NUCLEOTIDE SEQUENCE [LARGE SCALE GENOMIC DNA]</scope>
</reference>
<dbReference type="InterPro" id="IPR009078">
    <property type="entry name" value="Ferritin-like_SF"/>
</dbReference>
<dbReference type="SUPFAM" id="SSF47240">
    <property type="entry name" value="Ferritin-like"/>
    <property type="match status" value="1"/>
</dbReference>
<dbReference type="InterPro" id="IPR012347">
    <property type="entry name" value="Ferritin-like"/>
</dbReference>
<dbReference type="Pfam" id="PF09537">
    <property type="entry name" value="DUF2383"/>
    <property type="match status" value="1"/>
</dbReference>
<sequence>MVTFAGTQSNFFDALYRVIELDFDAIKAYQTAIDRLGDEGYRETLEQFKEDHQRHINDFSNYLREQGKKFPVEADVKSILTQGKVMIAGLTTDRAILRAMRSNEEDTNQAYERILSHPDRPEGLKQSLDKALQDERRHRDWLSQEIDKDYQATGT</sequence>
<dbReference type="STRING" id="1629334.Cva_00177"/>
<gene>
    <name evidence="2" type="ORF">Cva_00177</name>
</gene>
<name>A0A0K8MAL9_9PROT</name>
<dbReference type="InterPro" id="IPR019052">
    <property type="entry name" value="DUF2383"/>
</dbReference>
<feature type="domain" description="DUF2383" evidence="1">
    <location>
        <begin position="13"/>
        <end position="115"/>
    </location>
</feature>
<evidence type="ECO:0000313" key="2">
    <source>
        <dbReference type="EMBL" id="GAO97541.1"/>
    </source>
</evidence>
<dbReference type="CDD" id="cd00657">
    <property type="entry name" value="Ferritin_like"/>
    <property type="match status" value="1"/>
</dbReference>
<organism evidence="2 3">
    <name type="scientific">Caedimonas varicaedens</name>
    <dbReference type="NCBI Taxonomy" id="1629334"/>
    <lineage>
        <taxon>Bacteria</taxon>
        <taxon>Pseudomonadati</taxon>
        <taxon>Pseudomonadota</taxon>
        <taxon>Alphaproteobacteria</taxon>
        <taxon>Holosporales</taxon>
        <taxon>Caedimonadaceae</taxon>
        <taxon>Caedimonas</taxon>
    </lineage>
</organism>
<comment type="caution">
    <text evidence="2">The sequence shown here is derived from an EMBL/GenBank/DDBJ whole genome shotgun (WGS) entry which is preliminary data.</text>
</comment>